<protein>
    <recommendedName>
        <fullName evidence="4">Lipoprotein</fullName>
    </recommendedName>
</protein>
<gene>
    <name evidence="2" type="ORF">LNQ34_20865</name>
</gene>
<name>A0ABS8M5X4_9FLAO</name>
<feature type="transmembrane region" description="Helical" evidence="1">
    <location>
        <begin position="21"/>
        <end position="37"/>
    </location>
</feature>
<proteinExistence type="predicted"/>
<dbReference type="Proteomes" id="UP001430700">
    <property type="component" value="Unassembled WGS sequence"/>
</dbReference>
<keyword evidence="1" id="KW-0812">Transmembrane</keyword>
<evidence type="ECO:0000313" key="2">
    <source>
        <dbReference type="EMBL" id="MCC9020223.1"/>
    </source>
</evidence>
<comment type="caution">
    <text evidence="2">The sequence shown here is derived from an EMBL/GenBank/DDBJ whole genome shotgun (WGS) entry which is preliminary data.</text>
</comment>
<evidence type="ECO:0000256" key="1">
    <source>
        <dbReference type="SAM" id="Phobius"/>
    </source>
</evidence>
<dbReference type="RefSeq" id="WP_230001111.1">
    <property type="nucleotide sequence ID" value="NZ_JAJJMN010000002.1"/>
</dbReference>
<keyword evidence="1" id="KW-0472">Membrane</keyword>
<evidence type="ECO:0008006" key="4">
    <source>
        <dbReference type="Google" id="ProtNLM"/>
    </source>
</evidence>
<sequence>MRKLEKKDQEDIKNKSTYIKSTYKFFILLIIYLLTINCTNTLKNNEEDFYAIDLSVKYKSEINTFQIEKDGRALVLIRKFNKKDKYYNVVFNEKEMTHIQKTLIEMDYSKCDTVNKTIYDGTQYIFLLSNDSINREIISGTCEQLKTSGKLVKFITEAYREKKKTEFFKSLEIIVPPDLPN</sequence>
<organism evidence="2 3">
    <name type="scientific">Flavobacterium lipolyticum</name>
    <dbReference type="NCBI Taxonomy" id="2893754"/>
    <lineage>
        <taxon>Bacteria</taxon>
        <taxon>Pseudomonadati</taxon>
        <taxon>Bacteroidota</taxon>
        <taxon>Flavobacteriia</taxon>
        <taxon>Flavobacteriales</taxon>
        <taxon>Flavobacteriaceae</taxon>
        <taxon>Flavobacterium</taxon>
    </lineage>
</organism>
<keyword evidence="1" id="KW-1133">Transmembrane helix</keyword>
<dbReference type="EMBL" id="JAJJMN010000002">
    <property type="protein sequence ID" value="MCC9020223.1"/>
    <property type="molecule type" value="Genomic_DNA"/>
</dbReference>
<evidence type="ECO:0000313" key="3">
    <source>
        <dbReference type="Proteomes" id="UP001430700"/>
    </source>
</evidence>
<accession>A0ABS8M5X4</accession>
<reference evidence="2" key="1">
    <citation type="submission" date="2021-11" db="EMBL/GenBank/DDBJ databases">
        <title>Description of novel Flavobacterium species.</title>
        <authorList>
            <person name="Saticioglu I.B."/>
            <person name="Ay H."/>
            <person name="Altun S."/>
            <person name="Duman M."/>
        </authorList>
    </citation>
    <scope>NUCLEOTIDE SEQUENCE</scope>
    <source>
        <strain evidence="2">F-126</strain>
    </source>
</reference>
<keyword evidence="3" id="KW-1185">Reference proteome</keyword>